<dbReference type="GO" id="GO:0003677">
    <property type="term" value="F:DNA binding"/>
    <property type="evidence" value="ECO:0007669"/>
    <property type="project" value="InterPro"/>
</dbReference>
<dbReference type="Pfam" id="PF12836">
    <property type="entry name" value="HHH_3"/>
    <property type="match status" value="1"/>
</dbReference>
<evidence type="ECO:0000256" key="2">
    <source>
        <dbReference type="SAM" id="MobiDB-lite"/>
    </source>
</evidence>
<dbReference type="PANTHER" id="PTHR21180:SF32">
    <property type="entry name" value="ENDONUCLEASE_EXONUCLEASE_PHOSPHATASE FAMILY DOMAIN-CONTAINING PROTEIN 1"/>
    <property type="match status" value="1"/>
</dbReference>
<feature type="domain" description="Helix-hairpin-helix DNA-binding motif class 1" evidence="4">
    <location>
        <begin position="67"/>
        <end position="86"/>
    </location>
</feature>
<feature type="region of interest" description="Disordered" evidence="2">
    <location>
        <begin position="87"/>
        <end position="115"/>
    </location>
</feature>
<dbReference type="GO" id="GO:0006281">
    <property type="term" value="P:DNA repair"/>
    <property type="evidence" value="ECO:0007669"/>
    <property type="project" value="InterPro"/>
</dbReference>
<dbReference type="InterPro" id="IPR004509">
    <property type="entry name" value="Competence_ComEA_HhH"/>
</dbReference>
<dbReference type="InterPro" id="IPR003583">
    <property type="entry name" value="Hlx-hairpin-Hlx_DNA-bd_motif"/>
</dbReference>
<evidence type="ECO:0000256" key="3">
    <source>
        <dbReference type="SAM" id="SignalP"/>
    </source>
</evidence>
<name>A0A1H6QUR3_9GAMM</name>
<feature type="compositionally biased region" description="Basic residues" evidence="2">
    <location>
        <begin position="103"/>
        <end position="115"/>
    </location>
</feature>
<evidence type="ECO:0000256" key="1">
    <source>
        <dbReference type="ARBA" id="ARBA00022490"/>
    </source>
</evidence>
<dbReference type="InterPro" id="IPR010994">
    <property type="entry name" value="RuvA_2-like"/>
</dbReference>
<dbReference type="SMART" id="SM00278">
    <property type="entry name" value="HhH1"/>
    <property type="match status" value="2"/>
</dbReference>
<protein>
    <submittedName>
        <fullName evidence="5">Competence protein ComEA</fullName>
    </submittedName>
</protein>
<dbReference type="OrthoDB" id="7510573at2"/>
<dbReference type="RefSeq" id="WP_091333294.1">
    <property type="nucleotide sequence ID" value="NZ_FNYC01000001.1"/>
</dbReference>
<dbReference type="NCBIfam" id="TIGR00426">
    <property type="entry name" value="competence protein ComEA helix-hairpin-helix repeat region"/>
    <property type="match status" value="1"/>
</dbReference>
<feature type="signal peptide" evidence="3">
    <location>
        <begin position="1"/>
        <end position="24"/>
    </location>
</feature>
<evidence type="ECO:0000313" key="6">
    <source>
        <dbReference type="Proteomes" id="UP000199420"/>
    </source>
</evidence>
<reference evidence="5 6" key="1">
    <citation type="submission" date="2016-10" db="EMBL/GenBank/DDBJ databases">
        <authorList>
            <person name="de Groot N.N."/>
        </authorList>
    </citation>
    <scope>NUCLEOTIDE SEQUENCE [LARGE SCALE GENOMIC DNA]</scope>
    <source>
        <strain evidence="5 6">DSM 26515</strain>
    </source>
</reference>
<organism evidence="5 6">
    <name type="scientific">Frateuria terrea</name>
    <dbReference type="NCBI Taxonomy" id="529704"/>
    <lineage>
        <taxon>Bacteria</taxon>
        <taxon>Pseudomonadati</taxon>
        <taxon>Pseudomonadota</taxon>
        <taxon>Gammaproteobacteria</taxon>
        <taxon>Lysobacterales</taxon>
        <taxon>Rhodanobacteraceae</taxon>
        <taxon>Frateuria</taxon>
    </lineage>
</organism>
<dbReference type="Proteomes" id="UP000199420">
    <property type="component" value="Unassembled WGS sequence"/>
</dbReference>
<dbReference type="InterPro" id="IPR051675">
    <property type="entry name" value="Endo/Exo/Phosphatase_dom_1"/>
</dbReference>
<feature type="domain" description="Helix-hairpin-helix DNA-binding motif class 1" evidence="4">
    <location>
        <begin position="37"/>
        <end position="56"/>
    </location>
</feature>
<keyword evidence="3" id="KW-0732">Signal</keyword>
<gene>
    <name evidence="5" type="ORF">SAMN04487997_0619</name>
</gene>
<keyword evidence="6" id="KW-1185">Reference proteome</keyword>
<dbReference type="SUPFAM" id="SSF47781">
    <property type="entry name" value="RuvA domain 2-like"/>
    <property type="match status" value="1"/>
</dbReference>
<proteinExistence type="predicted"/>
<feature type="chain" id="PRO_5011485505" evidence="3">
    <location>
        <begin position="25"/>
        <end position="115"/>
    </location>
</feature>
<dbReference type="GO" id="GO:0015628">
    <property type="term" value="P:protein secretion by the type II secretion system"/>
    <property type="evidence" value="ECO:0007669"/>
    <property type="project" value="TreeGrafter"/>
</dbReference>
<dbReference type="STRING" id="529704.SAMN02927913_0535"/>
<evidence type="ECO:0000313" key="5">
    <source>
        <dbReference type="EMBL" id="SEI43220.1"/>
    </source>
</evidence>
<sequence>MQSKFRNLLVALALAASLALPAFAATPVNVNKADAATIAKSLDGIGQSKAQAIVAWRQAHGPFKKVEDLAQVKGIGKGTLERNRDAIRFSGDLPPPKAAPAKKAAHRKTKAVAKS</sequence>
<dbReference type="PANTHER" id="PTHR21180">
    <property type="entry name" value="ENDONUCLEASE/EXONUCLEASE/PHOSPHATASE FAMILY DOMAIN-CONTAINING PROTEIN 1"/>
    <property type="match status" value="1"/>
</dbReference>
<evidence type="ECO:0000259" key="4">
    <source>
        <dbReference type="SMART" id="SM00278"/>
    </source>
</evidence>
<keyword evidence="1" id="KW-0963">Cytoplasm</keyword>
<dbReference type="AlphaFoldDB" id="A0A1H6QUR3"/>
<accession>A0A1H6QUR3</accession>
<dbReference type="EMBL" id="FNYC01000001">
    <property type="protein sequence ID" value="SEI43220.1"/>
    <property type="molecule type" value="Genomic_DNA"/>
</dbReference>
<dbReference type="GO" id="GO:0015627">
    <property type="term" value="C:type II protein secretion system complex"/>
    <property type="evidence" value="ECO:0007669"/>
    <property type="project" value="TreeGrafter"/>
</dbReference>
<dbReference type="Gene3D" id="1.10.150.280">
    <property type="entry name" value="AF1531-like domain"/>
    <property type="match status" value="1"/>
</dbReference>